<evidence type="ECO:0000313" key="2">
    <source>
        <dbReference type="Proteomes" id="UP000575083"/>
    </source>
</evidence>
<dbReference type="RefSeq" id="WP_184855091.1">
    <property type="nucleotide sequence ID" value="NZ_JACHLK010000001.1"/>
</dbReference>
<dbReference type="Pfam" id="PF19636">
    <property type="entry name" value="DUF6139"/>
    <property type="match status" value="1"/>
</dbReference>
<accession>A0A7X0P9F3</accession>
<keyword evidence="2" id="KW-1185">Reference proteome</keyword>
<reference evidence="1 2" key="1">
    <citation type="submission" date="2020-08" db="EMBL/GenBank/DDBJ databases">
        <title>Functional genomics of gut bacteria from endangered species of beetles.</title>
        <authorList>
            <person name="Carlos-Shanley C."/>
        </authorList>
    </citation>
    <scope>NUCLEOTIDE SEQUENCE [LARGE SCALE GENOMIC DNA]</scope>
    <source>
        <strain evidence="1 2">S00198</strain>
    </source>
</reference>
<name>A0A7X0P9F3_9BURK</name>
<sequence length="79" mass="8940">MRVDIYRRAEAAGRFTHLAVPEGRRIPEEATNTDWDTEVRGQDLDEDAERWEHYGIVQPGAQLKEKGYAITGLNEPEGG</sequence>
<proteinExistence type="predicted"/>
<dbReference type="AlphaFoldDB" id="A0A7X0P9F3"/>
<dbReference type="Proteomes" id="UP000575083">
    <property type="component" value="Unassembled WGS sequence"/>
</dbReference>
<dbReference type="EMBL" id="JACHLK010000001">
    <property type="protein sequence ID" value="MBB6557649.1"/>
    <property type="molecule type" value="Genomic_DNA"/>
</dbReference>
<organism evidence="1 2">
    <name type="scientific">Acidovorax soli</name>
    <dbReference type="NCBI Taxonomy" id="592050"/>
    <lineage>
        <taxon>Bacteria</taxon>
        <taxon>Pseudomonadati</taxon>
        <taxon>Pseudomonadota</taxon>
        <taxon>Betaproteobacteria</taxon>
        <taxon>Burkholderiales</taxon>
        <taxon>Comamonadaceae</taxon>
        <taxon>Acidovorax</taxon>
    </lineage>
</organism>
<comment type="caution">
    <text evidence="1">The sequence shown here is derived from an EMBL/GenBank/DDBJ whole genome shotgun (WGS) entry which is preliminary data.</text>
</comment>
<evidence type="ECO:0000313" key="1">
    <source>
        <dbReference type="EMBL" id="MBB6557649.1"/>
    </source>
</evidence>
<dbReference type="InterPro" id="IPR046137">
    <property type="entry name" value="DUF6139"/>
</dbReference>
<gene>
    <name evidence="1" type="ORF">HNP48_000313</name>
</gene>
<protein>
    <submittedName>
        <fullName evidence="1">Uncharacterized protein</fullName>
    </submittedName>
</protein>